<feature type="domain" description="Calcineurin-like phosphoesterase" evidence="8">
    <location>
        <begin position="1"/>
        <end position="232"/>
    </location>
</feature>
<dbReference type="Proteomes" id="UP000199513">
    <property type="component" value="Unassembled WGS sequence"/>
</dbReference>
<dbReference type="PANTHER" id="PTHR30337:SF0">
    <property type="entry name" value="NUCLEASE SBCCD SUBUNIT D"/>
    <property type="match status" value="1"/>
</dbReference>
<sequence length="407" mass="46374">MKILHTADWHLGHYLKGQENMRLEEHNLFLSWLLDTIENEQIDLLLIAGDIFDSANPPHWAEEQYYRFLANVRQTACKNVLIIGGNHDSPTNLNAPKEILKFLDVYVVGKASDNLQDEIVSIKHQNHTELVICAVPFLRDSDIRKAMSTENITETERRIKEGIIQHYHQVASLVADYKKEGIPILATGHLYAAKSQTSDSEKEIHIGNQGQIEVEKLPSIFDYIALGHIHRPQKVGGHQHIRYSGSPIPLSFSEYNDRKQVIILEIDTHGLTSLQEIEVPLSRPLLSFKGSFAEVEKEILSYEQKNPLNAWAEVKVVLQEYANGLGEKIHALGKEKGIDILKVNIEYDRTHLPSSEPSIQQSLSELTPLEVFRQKCEQKNINLANEDYKEVLEAFQLLLEEVEGQEE</sequence>
<dbReference type="InterPro" id="IPR026843">
    <property type="entry name" value="SbcD_C"/>
</dbReference>
<dbReference type="RefSeq" id="WP_091538472.1">
    <property type="nucleotide sequence ID" value="NZ_FONY01000001.1"/>
</dbReference>
<dbReference type="NCBIfam" id="TIGR00619">
    <property type="entry name" value="sbcd"/>
    <property type="match status" value="1"/>
</dbReference>
<comment type="similarity">
    <text evidence="1 7">Belongs to the SbcD family.</text>
</comment>
<dbReference type="Gene3D" id="3.30.160.720">
    <property type="match status" value="1"/>
</dbReference>
<dbReference type="InterPro" id="IPR029052">
    <property type="entry name" value="Metallo-depent_PP-like"/>
</dbReference>
<dbReference type="EMBL" id="FONY01000001">
    <property type="protein sequence ID" value="SFE44643.1"/>
    <property type="molecule type" value="Genomic_DNA"/>
</dbReference>
<evidence type="ECO:0000256" key="6">
    <source>
        <dbReference type="ARBA" id="ARBA00022839"/>
    </source>
</evidence>
<evidence type="ECO:0000313" key="10">
    <source>
        <dbReference type="EMBL" id="SFE44643.1"/>
    </source>
</evidence>
<proteinExistence type="inferred from homology"/>
<dbReference type="Gene3D" id="3.60.21.10">
    <property type="match status" value="1"/>
</dbReference>
<keyword evidence="7" id="KW-0235">DNA replication</keyword>
<dbReference type="CDD" id="cd00840">
    <property type="entry name" value="MPP_Mre11_N"/>
    <property type="match status" value="1"/>
</dbReference>
<dbReference type="AlphaFoldDB" id="A0A1I2ANQ9"/>
<dbReference type="OrthoDB" id="9773856at2"/>
<dbReference type="SUPFAM" id="SSF56300">
    <property type="entry name" value="Metallo-dependent phosphatases"/>
    <property type="match status" value="1"/>
</dbReference>
<dbReference type="InterPro" id="IPR041796">
    <property type="entry name" value="Mre11_N"/>
</dbReference>
<dbReference type="GO" id="GO:0006310">
    <property type="term" value="P:DNA recombination"/>
    <property type="evidence" value="ECO:0007669"/>
    <property type="project" value="UniProtKB-KW"/>
</dbReference>
<evidence type="ECO:0000256" key="1">
    <source>
        <dbReference type="ARBA" id="ARBA00010555"/>
    </source>
</evidence>
<dbReference type="InterPro" id="IPR050535">
    <property type="entry name" value="DNA_Repair-Maintenance_Comp"/>
</dbReference>
<keyword evidence="7" id="KW-0233">DNA recombination</keyword>
<comment type="subunit">
    <text evidence="2 7">Heterodimer of SbcC and SbcD.</text>
</comment>
<feature type="domain" description="Nuclease SbcCD subunit D C-terminal" evidence="9">
    <location>
        <begin position="283"/>
        <end position="379"/>
    </location>
</feature>
<comment type="function">
    <text evidence="7">SbcCD cleaves DNA hairpin structures. These structures can inhibit DNA replication and are intermediates in certain DNA recombination reactions. The complex acts as a 3'-&gt;5' double strand exonuclease that can open hairpins. It also has a 5' single-strand endonuclease activity.</text>
</comment>
<dbReference type="GO" id="GO:0004519">
    <property type="term" value="F:endonuclease activity"/>
    <property type="evidence" value="ECO:0007669"/>
    <property type="project" value="UniProtKB-KW"/>
</dbReference>
<dbReference type="Pfam" id="PF12320">
    <property type="entry name" value="SbcD_C"/>
    <property type="match status" value="1"/>
</dbReference>
<dbReference type="GO" id="GO:0008408">
    <property type="term" value="F:3'-5' exonuclease activity"/>
    <property type="evidence" value="ECO:0007669"/>
    <property type="project" value="InterPro"/>
</dbReference>
<dbReference type="GO" id="GO:0006260">
    <property type="term" value="P:DNA replication"/>
    <property type="evidence" value="ECO:0007669"/>
    <property type="project" value="UniProtKB-KW"/>
</dbReference>
<keyword evidence="5 7" id="KW-0378">Hydrolase</keyword>
<dbReference type="Pfam" id="PF00149">
    <property type="entry name" value="Metallophos"/>
    <property type="match status" value="1"/>
</dbReference>
<evidence type="ECO:0000256" key="4">
    <source>
        <dbReference type="ARBA" id="ARBA00022722"/>
    </source>
</evidence>
<dbReference type="STRING" id="1003.SAMN04488541_1001218"/>
<dbReference type="InterPro" id="IPR004843">
    <property type="entry name" value="Calcineurin-like_PHP"/>
</dbReference>
<keyword evidence="4 7" id="KW-0540">Nuclease</keyword>
<keyword evidence="6 7" id="KW-0269">Exonuclease</keyword>
<evidence type="ECO:0000313" key="11">
    <source>
        <dbReference type="Proteomes" id="UP000199513"/>
    </source>
</evidence>
<evidence type="ECO:0000259" key="8">
    <source>
        <dbReference type="Pfam" id="PF00149"/>
    </source>
</evidence>
<dbReference type="InterPro" id="IPR004593">
    <property type="entry name" value="SbcD"/>
</dbReference>
<evidence type="ECO:0000256" key="5">
    <source>
        <dbReference type="ARBA" id="ARBA00022801"/>
    </source>
</evidence>
<evidence type="ECO:0000256" key="7">
    <source>
        <dbReference type="RuleBase" id="RU363069"/>
    </source>
</evidence>
<evidence type="ECO:0000256" key="3">
    <source>
        <dbReference type="ARBA" id="ARBA00013365"/>
    </source>
</evidence>
<gene>
    <name evidence="7" type="primary">sbcD</name>
    <name evidence="10" type="ORF">SAMN04488541_1001218</name>
</gene>
<name>A0A1I2ANQ9_9BACT</name>
<keyword evidence="11" id="KW-1185">Reference proteome</keyword>
<reference evidence="10 11" key="1">
    <citation type="submission" date="2016-10" db="EMBL/GenBank/DDBJ databases">
        <authorList>
            <person name="de Groot N.N."/>
        </authorList>
    </citation>
    <scope>NUCLEOTIDE SEQUENCE [LARGE SCALE GENOMIC DNA]</scope>
    <source>
        <strain>GEY</strain>
        <strain evidence="11">DSM 9560</strain>
    </source>
</reference>
<evidence type="ECO:0000259" key="9">
    <source>
        <dbReference type="Pfam" id="PF12320"/>
    </source>
</evidence>
<organism evidence="10 11">
    <name type="scientific">Thermoflexibacter ruber</name>
    <dbReference type="NCBI Taxonomy" id="1003"/>
    <lineage>
        <taxon>Bacteria</taxon>
        <taxon>Pseudomonadati</taxon>
        <taxon>Bacteroidota</taxon>
        <taxon>Cytophagia</taxon>
        <taxon>Cytophagales</taxon>
        <taxon>Thermoflexibacteraceae</taxon>
        <taxon>Thermoflexibacter</taxon>
    </lineage>
</organism>
<keyword evidence="7" id="KW-0255">Endonuclease</keyword>
<accession>A0A1I2ANQ9</accession>
<dbReference type="PANTHER" id="PTHR30337">
    <property type="entry name" value="COMPONENT OF ATP-DEPENDENT DSDNA EXONUCLEASE"/>
    <property type="match status" value="1"/>
</dbReference>
<protein>
    <recommendedName>
        <fullName evidence="3 7">Nuclease SbcCD subunit D</fullName>
    </recommendedName>
</protein>
<evidence type="ECO:0000256" key="2">
    <source>
        <dbReference type="ARBA" id="ARBA00011322"/>
    </source>
</evidence>